<dbReference type="RefSeq" id="WP_276108777.1">
    <property type="nucleotide sequence ID" value="NZ_JARJBB010000004.1"/>
</dbReference>
<evidence type="ECO:0000313" key="6">
    <source>
        <dbReference type="EMBL" id="MDF3299245.1"/>
    </source>
</evidence>
<dbReference type="PRINTS" id="PR00039">
    <property type="entry name" value="HTHLYSR"/>
</dbReference>
<dbReference type="Proteomes" id="UP001221150">
    <property type="component" value="Unassembled WGS sequence"/>
</dbReference>
<accession>A0ABT6A3M4</accession>
<dbReference type="Pfam" id="PF03466">
    <property type="entry name" value="LysR_substrate"/>
    <property type="match status" value="1"/>
</dbReference>
<name>A0ABT6A3M4_9ACTN</name>
<sequence length="283" mass="30597">MNTEMRHLRYFVALAEEEHFSRAAARCRVSQPTLTRAVAALERSLGVRLVQRTTRSVALTDAGHRLHAELTELLPRMEAAFARVRADAGLRLGFTWLLPSGIVGRILTDFEAATGVPVELVRRDDRLAGVDVGAVDAALLHGTVDDPALAPVRLRSEERVAVVARDHPLGRRRRLQWTELAGLPLVVNSVSGTVGPELWPAECRPAVAVECATYDAWMEMVALGRGFGVLPESARRHPHPGVRYISLADAPPVPLVLVLPARAAHPLADELTAAARTAAASAD</sequence>
<organism evidence="6 7">
    <name type="scientific">Streptomyces tropicalis</name>
    <dbReference type="NCBI Taxonomy" id="3034234"/>
    <lineage>
        <taxon>Bacteria</taxon>
        <taxon>Bacillati</taxon>
        <taxon>Actinomycetota</taxon>
        <taxon>Actinomycetes</taxon>
        <taxon>Kitasatosporales</taxon>
        <taxon>Streptomycetaceae</taxon>
        <taxon>Streptomyces</taxon>
    </lineage>
</organism>
<dbReference type="Pfam" id="PF00126">
    <property type="entry name" value="HTH_1"/>
    <property type="match status" value="1"/>
</dbReference>
<proteinExistence type="inferred from homology"/>
<protein>
    <submittedName>
        <fullName evidence="6">LysR substrate-binding domain-containing protein</fullName>
    </submittedName>
</protein>
<keyword evidence="4" id="KW-0804">Transcription</keyword>
<dbReference type="InterPro" id="IPR036390">
    <property type="entry name" value="WH_DNA-bd_sf"/>
</dbReference>
<evidence type="ECO:0000313" key="7">
    <source>
        <dbReference type="Proteomes" id="UP001221150"/>
    </source>
</evidence>
<dbReference type="Gene3D" id="1.10.10.10">
    <property type="entry name" value="Winged helix-like DNA-binding domain superfamily/Winged helix DNA-binding domain"/>
    <property type="match status" value="1"/>
</dbReference>
<feature type="domain" description="HTH lysR-type" evidence="5">
    <location>
        <begin position="1"/>
        <end position="60"/>
    </location>
</feature>
<gene>
    <name evidence="6" type="ORF">P3H78_11465</name>
</gene>
<dbReference type="InterPro" id="IPR036388">
    <property type="entry name" value="WH-like_DNA-bd_sf"/>
</dbReference>
<evidence type="ECO:0000256" key="2">
    <source>
        <dbReference type="ARBA" id="ARBA00023015"/>
    </source>
</evidence>
<evidence type="ECO:0000259" key="5">
    <source>
        <dbReference type="PROSITE" id="PS50931"/>
    </source>
</evidence>
<evidence type="ECO:0000256" key="4">
    <source>
        <dbReference type="ARBA" id="ARBA00023163"/>
    </source>
</evidence>
<evidence type="ECO:0000256" key="3">
    <source>
        <dbReference type="ARBA" id="ARBA00023125"/>
    </source>
</evidence>
<keyword evidence="2" id="KW-0805">Transcription regulation</keyword>
<dbReference type="EMBL" id="JARJBB010000004">
    <property type="protein sequence ID" value="MDF3299245.1"/>
    <property type="molecule type" value="Genomic_DNA"/>
</dbReference>
<comment type="caution">
    <text evidence="6">The sequence shown here is derived from an EMBL/GenBank/DDBJ whole genome shotgun (WGS) entry which is preliminary data.</text>
</comment>
<dbReference type="InterPro" id="IPR000847">
    <property type="entry name" value="LysR_HTH_N"/>
</dbReference>
<dbReference type="SUPFAM" id="SSF46785">
    <property type="entry name" value="Winged helix' DNA-binding domain"/>
    <property type="match status" value="1"/>
</dbReference>
<dbReference type="SUPFAM" id="SSF53850">
    <property type="entry name" value="Periplasmic binding protein-like II"/>
    <property type="match status" value="1"/>
</dbReference>
<dbReference type="PANTHER" id="PTHR30346">
    <property type="entry name" value="TRANSCRIPTIONAL DUAL REGULATOR HCAR-RELATED"/>
    <property type="match status" value="1"/>
</dbReference>
<evidence type="ECO:0000256" key="1">
    <source>
        <dbReference type="ARBA" id="ARBA00009437"/>
    </source>
</evidence>
<dbReference type="InterPro" id="IPR005119">
    <property type="entry name" value="LysR_subst-bd"/>
</dbReference>
<dbReference type="PROSITE" id="PS50931">
    <property type="entry name" value="HTH_LYSR"/>
    <property type="match status" value="1"/>
</dbReference>
<comment type="similarity">
    <text evidence="1">Belongs to the LysR transcriptional regulatory family.</text>
</comment>
<reference evidence="6 7" key="1">
    <citation type="submission" date="2023-03" db="EMBL/GenBank/DDBJ databases">
        <title>Draft genome sequence of Streptomyces sp. K1PA1 isolated from peat swamp forest in Thailand.</title>
        <authorList>
            <person name="Klaysubun C."/>
            <person name="Duangmal K."/>
        </authorList>
    </citation>
    <scope>NUCLEOTIDE SEQUENCE [LARGE SCALE GENOMIC DNA]</scope>
    <source>
        <strain evidence="6 7">K1PA1</strain>
    </source>
</reference>
<dbReference type="Gene3D" id="3.40.190.10">
    <property type="entry name" value="Periplasmic binding protein-like II"/>
    <property type="match status" value="2"/>
</dbReference>
<keyword evidence="3" id="KW-0238">DNA-binding</keyword>
<dbReference type="PANTHER" id="PTHR30346:SF28">
    <property type="entry name" value="HTH-TYPE TRANSCRIPTIONAL REGULATOR CYNR"/>
    <property type="match status" value="1"/>
</dbReference>
<keyword evidence="7" id="KW-1185">Reference proteome</keyword>